<reference evidence="10 11" key="1">
    <citation type="submission" date="2024-02" db="EMBL/GenBank/DDBJ databases">
        <title>A draft genome for the cacao thread blight pathogen Marasmius crinis-equi.</title>
        <authorList>
            <person name="Cohen S.P."/>
            <person name="Baruah I.K."/>
            <person name="Amoako-Attah I."/>
            <person name="Bukari Y."/>
            <person name="Meinhardt L.W."/>
            <person name="Bailey B.A."/>
        </authorList>
    </citation>
    <scope>NUCLEOTIDE SEQUENCE [LARGE SCALE GENOMIC DNA]</scope>
    <source>
        <strain evidence="10 11">GH-76</strain>
    </source>
</reference>
<evidence type="ECO:0000256" key="4">
    <source>
        <dbReference type="ARBA" id="ARBA00022617"/>
    </source>
</evidence>
<keyword evidence="4 9" id="KW-0349">Heme</keyword>
<gene>
    <name evidence="10" type="ORF">V5O48_008416</name>
</gene>
<keyword evidence="5 9" id="KW-0479">Metal-binding</keyword>
<dbReference type="Pfam" id="PF00067">
    <property type="entry name" value="p450"/>
    <property type="match status" value="1"/>
</dbReference>
<keyword evidence="11" id="KW-1185">Reference proteome</keyword>
<evidence type="ECO:0000313" key="10">
    <source>
        <dbReference type="EMBL" id="KAL0573549.1"/>
    </source>
</evidence>
<evidence type="ECO:0008006" key="12">
    <source>
        <dbReference type="Google" id="ProtNLM"/>
    </source>
</evidence>
<dbReference type="PROSITE" id="PS00086">
    <property type="entry name" value="CYTOCHROME_P450"/>
    <property type="match status" value="1"/>
</dbReference>
<evidence type="ECO:0000256" key="3">
    <source>
        <dbReference type="ARBA" id="ARBA00010617"/>
    </source>
</evidence>
<comment type="similarity">
    <text evidence="3 9">Belongs to the cytochrome P450 family.</text>
</comment>
<evidence type="ECO:0000256" key="2">
    <source>
        <dbReference type="ARBA" id="ARBA00005179"/>
    </source>
</evidence>
<proteinExistence type="inferred from homology"/>
<name>A0ABR3FEM6_9AGAR</name>
<dbReference type="CDD" id="cd11065">
    <property type="entry name" value="CYP64-like"/>
    <property type="match status" value="1"/>
</dbReference>
<sequence length="417" mass="47630">MSIAIMQNNDLWKRMRRAGNKVLNKTMAPLFHPAQEQEAVRVVWNMLQDHRPKRWDSELQRAASSVVLSMVYSLPILESSNDPAIRRINEFVSRLTRASIPGAHLVESFPWMRYFPAFVSEWKRSSQAWYRRDTEFFKSLYAGVKDRMEKGDDQDNFTSHVVRDQKLYELSDTEISWLSATMYAAGADTSATSMLWLILAMVAHPEVQKRCQEELDTVIGRSRMPKLSDQDNLPYIRATVREVLRWRPITPLGAPHQSTEDDWYAGYYIPKNTTVIPNIWAMNRDKDVYGPDADMFKPERHLDPDGKLGPSPPDTKPLKIGLLRPEGNVSFGYGYRICPGRYVANSFLFIHLASILWATDVSPEKDAQGNCISPDISDAATVNDGLVMRPLPFKCSFTPRFPEVIEVLAQTKKDLGN</sequence>
<dbReference type="Gene3D" id="1.10.630.10">
    <property type="entry name" value="Cytochrome P450"/>
    <property type="match status" value="1"/>
</dbReference>
<keyword evidence="6 9" id="KW-0560">Oxidoreductase</keyword>
<dbReference type="PANTHER" id="PTHR46300">
    <property type="entry name" value="P450, PUTATIVE (EUROFUNG)-RELATED-RELATED"/>
    <property type="match status" value="1"/>
</dbReference>
<comment type="pathway">
    <text evidence="2">Secondary metabolite biosynthesis.</text>
</comment>
<comment type="cofactor">
    <cofactor evidence="1">
        <name>heme</name>
        <dbReference type="ChEBI" id="CHEBI:30413"/>
    </cofactor>
</comment>
<evidence type="ECO:0000256" key="1">
    <source>
        <dbReference type="ARBA" id="ARBA00001971"/>
    </source>
</evidence>
<evidence type="ECO:0000256" key="9">
    <source>
        <dbReference type="RuleBase" id="RU000461"/>
    </source>
</evidence>
<dbReference type="InterPro" id="IPR001128">
    <property type="entry name" value="Cyt_P450"/>
</dbReference>
<dbReference type="EMBL" id="JBAHYK010000492">
    <property type="protein sequence ID" value="KAL0573549.1"/>
    <property type="molecule type" value="Genomic_DNA"/>
</dbReference>
<organism evidence="10 11">
    <name type="scientific">Marasmius crinis-equi</name>
    <dbReference type="NCBI Taxonomy" id="585013"/>
    <lineage>
        <taxon>Eukaryota</taxon>
        <taxon>Fungi</taxon>
        <taxon>Dikarya</taxon>
        <taxon>Basidiomycota</taxon>
        <taxon>Agaricomycotina</taxon>
        <taxon>Agaricomycetes</taxon>
        <taxon>Agaricomycetidae</taxon>
        <taxon>Agaricales</taxon>
        <taxon>Marasmiineae</taxon>
        <taxon>Marasmiaceae</taxon>
        <taxon>Marasmius</taxon>
    </lineage>
</organism>
<comment type="caution">
    <text evidence="10">The sequence shown here is derived from an EMBL/GenBank/DDBJ whole genome shotgun (WGS) entry which is preliminary data.</text>
</comment>
<keyword evidence="7 9" id="KW-0408">Iron</keyword>
<evidence type="ECO:0000256" key="8">
    <source>
        <dbReference type="ARBA" id="ARBA00023033"/>
    </source>
</evidence>
<dbReference type="InterPro" id="IPR050364">
    <property type="entry name" value="Cytochrome_P450_fung"/>
</dbReference>
<evidence type="ECO:0000256" key="6">
    <source>
        <dbReference type="ARBA" id="ARBA00023002"/>
    </source>
</evidence>
<protein>
    <recommendedName>
        <fullName evidence="12">Cytochrome P450</fullName>
    </recommendedName>
</protein>
<dbReference type="PRINTS" id="PR00385">
    <property type="entry name" value="P450"/>
</dbReference>
<dbReference type="InterPro" id="IPR002401">
    <property type="entry name" value="Cyt_P450_E_grp-I"/>
</dbReference>
<evidence type="ECO:0000313" key="11">
    <source>
        <dbReference type="Proteomes" id="UP001465976"/>
    </source>
</evidence>
<dbReference type="InterPro" id="IPR036396">
    <property type="entry name" value="Cyt_P450_sf"/>
</dbReference>
<dbReference type="SUPFAM" id="SSF48264">
    <property type="entry name" value="Cytochrome P450"/>
    <property type="match status" value="1"/>
</dbReference>
<dbReference type="PANTHER" id="PTHR46300:SF7">
    <property type="entry name" value="P450, PUTATIVE (EUROFUNG)-RELATED"/>
    <property type="match status" value="1"/>
</dbReference>
<dbReference type="InterPro" id="IPR017972">
    <property type="entry name" value="Cyt_P450_CS"/>
</dbReference>
<dbReference type="PRINTS" id="PR00463">
    <property type="entry name" value="EP450I"/>
</dbReference>
<evidence type="ECO:0000256" key="7">
    <source>
        <dbReference type="ARBA" id="ARBA00023004"/>
    </source>
</evidence>
<dbReference type="Proteomes" id="UP001465976">
    <property type="component" value="Unassembled WGS sequence"/>
</dbReference>
<keyword evidence="8 9" id="KW-0503">Monooxygenase</keyword>
<accession>A0ABR3FEM6</accession>
<evidence type="ECO:0000256" key="5">
    <source>
        <dbReference type="ARBA" id="ARBA00022723"/>
    </source>
</evidence>